<feature type="compositionally biased region" description="Low complexity" evidence="1">
    <location>
        <begin position="260"/>
        <end position="283"/>
    </location>
</feature>
<dbReference type="Ensembl" id="ENSAZOT00000014093.1">
    <property type="protein sequence ID" value="ENSAZOP00000013108.1"/>
    <property type="gene ID" value="ENSAZOG00000008460.1"/>
</dbReference>
<feature type="compositionally biased region" description="Basic and acidic residues" evidence="1">
    <location>
        <begin position="1"/>
        <end position="10"/>
    </location>
</feature>
<dbReference type="AlphaFoldDB" id="A0A8B9ZSM6"/>
<protein>
    <submittedName>
        <fullName evidence="2">Uncharacterized protein</fullName>
    </submittedName>
</protein>
<dbReference type="GO" id="GO:0005929">
    <property type="term" value="C:cilium"/>
    <property type="evidence" value="ECO:0007669"/>
    <property type="project" value="TreeGrafter"/>
</dbReference>
<sequence length="296" mass="32104">MFQVNGEKKEKKSKKKAATGSDEEDDSDSSTKPIRSEKKKNPASLFQTGGDPPKEKKTRKKAPPKAADSEEETLESPQKNSNKKGKGKKSKKKEERPPSPVIEVDNLEEFVLRPAPQGVTIKCRVTRDKKGMDRGLYPTYYLHLDNDKKVRQGGGDTESTGLCTHPGSTLVIWGGCRRTSRCSWVLLALSFLLGNIPRWPGATVTLMTAPAGTPAVFWGSSWPRGHCARSPNKVSFRKTLRKGHGGATAMALPQPRRPPRSSSSPGGSARRAKPPTTSSPSTPRTCRGAARTSSGS</sequence>
<reference evidence="2" key="2">
    <citation type="submission" date="2025-09" db="UniProtKB">
        <authorList>
            <consortium name="Ensembl"/>
        </authorList>
    </citation>
    <scope>IDENTIFICATION</scope>
</reference>
<feature type="compositionally biased region" description="Basic residues" evidence="1">
    <location>
        <begin position="81"/>
        <end position="91"/>
    </location>
</feature>
<dbReference type="Proteomes" id="UP000694549">
    <property type="component" value="Unplaced"/>
</dbReference>
<dbReference type="PANTHER" id="PTHR16517:SF12">
    <property type="entry name" value="TUBBY-RELATED PROTEIN 1"/>
    <property type="match status" value="1"/>
</dbReference>
<dbReference type="PANTHER" id="PTHR16517">
    <property type="entry name" value="TUBBY-RELATED"/>
    <property type="match status" value="1"/>
</dbReference>
<dbReference type="Gene3D" id="3.20.90.10">
    <property type="entry name" value="Tubby Protein, Chain A"/>
    <property type="match status" value="1"/>
</dbReference>
<proteinExistence type="predicted"/>
<dbReference type="GO" id="GO:0051015">
    <property type="term" value="F:actin filament binding"/>
    <property type="evidence" value="ECO:0007669"/>
    <property type="project" value="TreeGrafter"/>
</dbReference>
<dbReference type="SUPFAM" id="SSF54518">
    <property type="entry name" value="Tubby C-terminal domain-like"/>
    <property type="match status" value="1"/>
</dbReference>
<feature type="region of interest" description="Disordered" evidence="1">
    <location>
        <begin position="240"/>
        <end position="296"/>
    </location>
</feature>
<evidence type="ECO:0000313" key="3">
    <source>
        <dbReference type="Proteomes" id="UP000694549"/>
    </source>
</evidence>
<dbReference type="GO" id="GO:0061512">
    <property type="term" value="P:protein localization to cilium"/>
    <property type="evidence" value="ECO:0007669"/>
    <property type="project" value="TreeGrafter"/>
</dbReference>
<reference evidence="2" key="1">
    <citation type="submission" date="2025-08" db="UniProtKB">
        <authorList>
            <consortium name="Ensembl"/>
        </authorList>
    </citation>
    <scope>IDENTIFICATION</scope>
</reference>
<feature type="region of interest" description="Disordered" evidence="1">
    <location>
        <begin position="1"/>
        <end position="101"/>
    </location>
</feature>
<accession>A0A8B9ZSM6</accession>
<evidence type="ECO:0000313" key="2">
    <source>
        <dbReference type="Ensembl" id="ENSAZOP00000013108.1"/>
    </source>
</evidence>
<dbReference type="InterPro" id="IPR025659">
    <property type="entry name" value="Tubby-like_C"/>
</dbReference>
<evidence type="ECO:0000256" key="1">
    <source>
        <dbReference type="SAM" id="MobiDB-lite"/>
    </source>
</evidence>
<name>A0A8B9ZSM6_9AVES</name>
<organism evidence="2 3">
    <name type="scientific">Anas zonorhyncha</name>
    <name type="common">Eastern spot-billed duck</name>
    <dbReference type="NCBI Taxonomy" id="75864"/>
    <lineage>
        <taxon>Eukaryota</taxon>
        <taxon>Metazoa</taxon>
        <taxon>Chordata</taxon>
        <taxon>Craniata</taxon>
        <taxon>Vertebrata</taxon>
        <taxon>Euteleostomi</taxon>
        <taxon>Archelosauria</taxon>
        <taxon>Archosauria</taxon>
        <taxon>Dinosauria</taxon>
        <taxon>Saurischia</taxon>
        <taxon>Theropoda</taxon>
        <taxon>Coelurosauria</taxon>
        <taxon>Aves</taxon>
        <taxon>Neognathae</taxon>
        <taxon>Galloanserae</taxon>
        <taxon>Anseriformes</taxon>
        <taxon>Anatidae</taxon>
        <taxon>Anatinae</taxon>
        <taxon>Anas</taxon>
    </lineage>
</organism>
<keyword evidence="3" id="KW-1185">Reference proteome</keyword>